<dbReference type="InterPro" id="IPR012341">
    <property type="entry name" value="6hp_glycosidase-like_sf"/>
</dbReference>
<gene>
    <name evidence="1" type="ORF">BJBARM5_0212</name>
</gene>
<dbReference type="Gene3D" id="1.50.10.10">
    <property type="match status" value="1"/>
</dbReference>
<reference evidence="1 2" key="1">
    <citation type="journal article" date="2010" name="Proc. Natl. Acad. Sci. U.S.A.">
        <title>Enigmatic, ultrasmall, uncultivated Archaea.</title>
        <authorList>
            <person name="Baker B.J."/>
            <person name="Comolli L.R."/>
            <person name="Dick G.J."/>
            <person name="Hauser L.J."/>
            <person name="Hyatt D."/>
            <person name="Dill B.D."/>
            <person name="Land M.L."/>
            <person name="Verberkmoes N.C."/>
            <person name="Hettich R.L."/>
            <person name="Banfield J.F."/>
        </authorList>
    </citation>
    <scope>NUCLEOTIDE SEQUENCE [LARGE SCALE GENOMIC DNA]</scope>
</reference>
<dbReference type="AlphaFoldDB" id="D6GUR6"/>
<name>D6GUR6_PARA5</name>
<organism evidence="1 2">
    <name type="scientific">Candidatus Parvarchaeum acidophilus ARMAN-5</name>
    <dbReference type="NCBI Taxonomy" id="662762"/>
    <lineage>
        <taxon>Archaea</taxon>
        <taxon>Candidatus Parvarchaeota</taxon>
        <taxon>Candidatus Parvarchaeum</taxon>
    </lineage>
</organism>
<dbReference type="InterPro" id="IPR008928">
    <property type="entry name" value="6-hairpin_glycosidase_sf"/>
</dbReference>
<proteinExistence type="predicted"/>
<protein>
    <submittedName>
        <fullName evidence="1">Glycogen debranching protein-like protein</fullName>
    </submittedName>
</protein>
<dbReference type="Proteomes" id="UP000009376">
    <property type="component" value="Unassembled WGS sequence"/>
</dbReference>
<accession>D6GUR6</accession>
<dbReference type="SUPFAM" id="SSF48208">
    <property type="entry name" value="Six-hairpin glycosidases"/>
    <property type="match status" value="1"/>
</dbReference>
<evidence type="ECO:0000313" key="1">
    <source>
        <dbReference type="EMBL" id="EFD93056.1"/>
    </source>
</evidence>
<sequence length="349" mass="40507">MTRLEEALAVIKDCRKSGFYASSDVYRYEYWTRDLAFCLSVLLDYGFKNDVKIQISGVSNRQKRNGNFPIFYTVNKAAWLKNLILSGRIKPKRNHLFGISLMFNSLFNSVDSTIAQIISTYNYERITGEDGYTEKYSKNIFKAFDYIHGKMNHGFVVGNDWRDLMPELRDKKLLSNQCLLYTAYLLAGMKERAQKLKSSINAEFWNDRYYISSIGSNNMDVFGQSLAVLFDIAEIEKYDRIKESIMSASTPYGIRNMIFYDDTPIDRLKVESCDQYGTIWPFVSYSAVSALLRMGFRKTAVDEFKKLKRLKGFYEFYTIEGKPAGSKEQLWSACSYISAYNELKLHKKE</sequence>
<evidence type="ECO:0000313" key="2">
    <source>
        <dbReference type="Proteomes" id="UP000009376"/>
    </source>
</evidence>
<dbReference type="EMBL" id="GG745547">
    <property type="protein sequence ID" value="EFD93056.1"/>
    <property type="molecule type" value="Genomic_DNA"/>
</dbReference>
<dbReference type="GO" id="GO:0005975">
    <property type="term" value="P:carbohydrate metabolic process"/>
    <property type="evidence" value="ECO:0007669"/>
    <property type="project" value="InterPro"/>
</dbReference>